<dbReference type="Proteomes" id="UP000258102">
    <property type="component" value="Chromosome 1"/>
</dbReference>
<proteinExistence type="predicted"/>
<evidence type="ECO:0000259" key="1">
    <source>
        <dbReference type="PROSITE" id="PS51186"/>
    </source>
</evidence>
<dbReference type="GO" id="GO:0016747">
    <property type="term" value="F:acyltransferase activity, transferring groups other than amino-acyl groups"/>
    <property type="evidence" value="ECO:0007669"/>
    <property type="project" value="InterPro"/>
</dbReference>
<organism evidence="2 3">
    <name type="scientific">Pseudoalteromonas piscicida</name>
    <dbReference type="NCBI Taxonomy" id="43662"/>
    <lineage>
        <taxon>Bacteria</taxon>
        <taxon>Pseudomonadati</taxon>
        <taxon>Pseudomonadota</taxon>
        <taxon>Gammaproteobacteria</taxon>
        <taxon>Alteromonadales</taxon>
        <taxon>Pseudoalteromonadaceae</taxon>
        <taxon>Pseudoalteromonas</taxon>
    </lineage>
</organism>
<dbReference type="AlphaFoldDB" id="A0AAD0RIP6"/>
<dbReference type="KEGG" id="ppis:B1L02_07160"/>
<accession>A0AAD0RIP6</accession>
<dbReference type="InterPro" id="IPR016181">
    <property type="entry name" value="Acyl_CoA_acyltransferase"/>
</dbReference>
<evidence type="ECO:0000313" key="3">
    <source>
        <dbReference type="Proteomes" id="UP000258102"/>
    </source>
</evidence>
<dbReference type="InterPro" id="IPR000182">
    <property type="entry name" value="GNAT_dom"/>
</dbReference>
<evidence type="ECO:0000313" key="2">
    <source>
        <dbReference type="EMBL" id="AXR02469.1"/>
    </source>
</evidence>
<dbReference type="SUPFAM" id="SSF55729">
    <property type="entry name" value="Acyl-CoA N-acyltransferases (Nat)"/>
    <property type="match status" value="1"/>
</dbReference>
<dbReference type="EMBL" id="CP031761">
    <property type="protein sequence ID" value="AXR02469.1"/>
    <property type="molecule type" value="Genomic_DNA"/>
</dbReference>
<dbReference type="PROSITE" id="PS51186">
    <property type="entry name" value="GNAT"/>
    <property type="match status" value="1"/>
</dbReference>
<feature type="domain" description="N-acetyltransferase" evidence="1">
    <location>
        <begin position="6"/>
        <end position="146"/>
    </location>
</feature>
<sequence length="146" mass="17184">MMTNNIRFIKAKDSDFDYLVALRKATMVPHLENAGLFLTEAEHKARVLYELSSSHLIYVNEKRVGLAKFKQREHDYYLFQLQIEPQQQGKGLGAQVIKSLIETHSKLPWILTVLKANPAKRLYEKLGFVQFDEDEYEFHYRREPNP</sequence>
<gene>
    <name evidence="2" type="ORF">D0511_10605</name>
</gene>
<reference evidence="2 3" key="1">
    <citation type="submission" date="2018-08" db="EMBL/GenBank/DDBJ databases">
        <title>Whole Genome Sequences of Two Pseudoalteromonas piscicida Strains, DE1-A and DE2-A, which Exhibit Strong Antibacterial Activity against Vibrio vulnificus.</title>
        <authorList>
            <person name="Richards G.P."/>
            <person name="Needleman D.S."/>
            <person name="Watson M.A."/>
            <person name="Polson S.W."/>
        </authorList>
    </citation>
    <scope>NUCLEOTIDE SEQUENCE [LARGE SCALE GENOMIC DNA]</scope>
    <source>
        <strain evidence="2 3">DE2-A</strain>
    </source>
</reference>
<protein>
    <submittedName>
        <fullName evidence="2">N-acetyltransferase</fullName>
    </submittedName>
</protein>
<dbReference type="Pfam" id="PF13673">
    <property type="entry name" value="Acetyltransf_10"/>
    <property type="match status" value="1"/>
</dbReference>
<name>A0AAD0RIP6_PSEO7</name>
<dbReference type="Gene3D" id="3.40.630.30">
    <property type="match status" value="1"/>
</dbReference>